<protein>
    <submittedName>
        <fullName evidence="1">Metallo-beta-lactamase superfamily protein</fullName>
    </submittedName>
</protein>
<dbReference type="EMBL" id="FNAN01000017">
    <property type="protein sequence ID" value="SDG30851.1"/>
    <property type="molecule type" value="Genomic_DNA"/>
</dbReference>
<dbReference type="OrthoDB" id="418728at2"/>
<proteinExistence type="predicted"/>
<dbReference type="Proteomes" id="UP000198748">
    <property type="component" value="Unassembled WGS sequence"/>
</dbReference>
<dbReference type="SUPFAM" id="SSF56281">
    <property type="entry name" value="Metallo-hydrolase/oxidoreductase"/>
    <property type="match status" value="1"/>
</dbReference>
<dbReference type="InterPro" id="IPR036866">
    <property type="entry name" value="RibonucZ/Hydroxyglut_hydro"/>
</dbReference>
<reference evidence="2" key="1">
    <citation type="submission" date="2016-10" db="EMBL/GenBank/DDBJ databases">
        <authorList>
            <person name="Varghese N."/>
            <person name="Submissions S."/>
        </authorList>
    </citation>
    <scope>NUCLEOTIDE SEQUENCE [LARGE SCALE GENOMIC DNA]</scope>
    <source>
        <strain evidence="2">DSM 25329</strain>
    </source>
</reference>
<evidence type="ECO:0000313" key="1">
    <source>
        <dbReference type="EMBL" id="SDG30851.1"/>
    </source>
</evidence>
<accession>A0A1G7T6J5</accession>
<evidence type="ECO:0000313" key="2">
    <source>
        <dbReference type="Proteomes" id="UP000198748"/>
    </source>
</evidence>
<dbReference type="InterPro" id="IPR052159">
    <property type="entry name" value="Competence_DNA_uptake"/>
</dbReference>
<dbReference type="Gene3D" id="3.60.15.10">
    <property type="entry name" value="Ribonuclease Z/Hydroxyacylglutathione hydrolase-like"/>
    <property type="match status" value="1"/>
</dbReference>
<gene>
    <name evidence="1" type="ORF">SAMN04487996_117108</name>
</gene>
<keyword evidence="2" id="KW-1185">Reference proteome</keyword>
<dbReference type="STRING" id="659014.SAMN04487996_117108"/>
<name>A0A1G7T6J5_9BACT</name>
<sequence>MSTKLKVLPVNCGDSLLLTHKSNDKKVRNIVIDGGYIKAFKTLKKQIKSIQQRKQLIDLWVLTHLDADHINGALQYLRKIDASEKPKIIGRFWFNFFDAFTISDDSPFLSFGKGFDLSKLLRKLSIRGRMDITNELGPISIGDATITILSPDKKTFRSLQKAWKDEFKIYYGGEPSTLLADPSLKDARQIEDLAKKTDAKEGSSKSGLVNRSSIAFMYEERGKRILMLGDAYPSVILDALRKDYSKKKPLKVKYMKLSHHGSRKNYHTELLDIISCRRFIISADGENQHGLPDKEVLAKILNHPNRDRSKRITFYFNHDDDRFHHLFDADKDAERRYNFTCKFPKLKKVLKVKL</sequence>
<dbReference type="PANTHER" id="PTHR30619">
    <property type="entry name" value="DNA INTERNALIZATION/COMPETENCE PROTEIN COMEC/REC2"/>
    <property type="match status" value="1"/>
</dbReference>
<dbReference type="AlphaFoldDB" id="A0A1G7T6J5"/>
<dbReference type="RefSeq" id="WP_090155921.1">
    <property type="nucleotide sequence ID" value="NZ_FNAN01000017.1"/>
</dbReference>
<organism evidence="1 2">
    <name type="scientific">Dyadobacter soli</name>
    <dbReference type="NCBI Taxonomy" id="659014"/>
    <lineage>
        <taxon>Bacteria</taxon>
        <taxon>Pseudomonadati</taxon>
        <taxon>Bacteroidota</taxon>
        <taxon>Cytophagia</taxon>
        <taxon>Cytophagales</taxon>
        <taxon>Spirosomataceae</taxon>
        <taxon>Dyadobacter</taxon>
    </lineage>
</organism>
<dbReference type="PANTHER" id="PTHR30619:SF1">
    <property type="entry name" value="RECOMBINATION PROTEIN 2"/>
    <property type="match status" value="1"/>
</dbReference>